<dbReference type="PANTHER" id="PTHR12138">
    <property type="entry name" value="PRIMATE-EXPANDED PROTEIN FAMILY"/>
    <property type="match status" value="1"/>
</dbReference>
<reference evidence="2" key="3">
    <citation type="submission" date="2025-09" db="UniProtKB">
        <authorList>
            <consortium name="Ensembl"/>
        </authorList>
    </citation>
    <scope>IDENTIFICATION</scope>
</reference>
<keyword evidence="1" id="KW-0812">Transmembrane</keyword>
<dbReference type="Proteomes" id="UP000028761">
    <property type="component" value="Chromosome 14"/>
</dbReference>
<keyword evidence="3" id="KW-1185">Reference proteome</keyword>
<reference evidence="2 3" key="1">
    <citation type="submission" date="2012-03" db="EMBL/GenBank/DDBJ databases">
        <title>Whole Genome Assembly of Papio anubis.</title>
        <authorList>
            <person name="Liu Y.L."/>
            <person name="Abraham K.A."/>
            <person name="Akbar H.A."/>
            <person name="Ali S.A."/>
            <person name="Anosike U.A."/>
            <person name="Aqrawi P.A."/>
            <person name="Arias F.A."/>
            <person name="Attaway T.A."/>
            <person name="Awwad R.A."/>
            <person name="Babu C.B."/>
            <person name="Bandaranaike D.B."/>
            <person name="Battles P.B."/>
            <person name="Bell A.B."/>
            <person name="Beltran B.B."/>
            <person name="Berhane-Mersha D.B."/>
            <person name="Bess C.B."/>
            <person name="Bickham C.B."/>
            <person name="Bolden T.B."/>
            <person name="Carter K.C."/>
            <person name="Chau D.C."/>
            <person name="Chavez A.C."/>
            <person name="Clerc-Blankenburg K.C."/>
            <person name="Coyle M.C."/>
            <person name="Dao M.D."/>
            <person name="Davila M.L.D."/>
            <person name="Davy-Carroll L.D."/>
            <person name="Denson S.D."/>
            <person name="Dinh H.D."/>
            <person name="Fernandez S.F."/>
            <person name="Fernando P.F."/>
            <person name="Forbes L.F."/>
            <person name="Francis C.F."/>
            <person name="Francisco L.F."/>
            <person name="Fu Q.F."/>
            <person name="Garcia-Iii R.G."/>
            <person name="Garrett T.G."/>
            <person name="Gross S.G."/>
            <person name="Gubbala S.G."/>
            <person name="Hirani K.H."/>
            <person name="Hogues M.H."/>
            <person name="Hollins B.H."/>
            <person name="Jackson L.J."/>
            <person name="Javaid M.J."/>
            <person name="Jhangiani S.J."/>
            <person name="Johnson A.J."/>
            <person name="Johnson B.J."/>
            <person name="Jones J.J."/>
            <person name="Joshi V.J."/>
            <person name="Kalu J.K."/>
            <person name="Khan N.K."/>
            <person name="Korchina V.K."/>
            <person name="Kovar C.K."/>
            <person name="Lago L.L."/>
            <person name="Lara F.L."/>
            <person name="Le T.-K.L."/>
            <person name="Lee S.L."/>
            <person name="Legall-Iii F.L."/>
            <person name="Lemon S.L."/>
            <person name="Liu J.L."/>
            <person name="Liu Y.-S.L."/>
            <person name="Liyanage D.L."/>
            <person name="Lopez J.L."/>
            <person name="Lorensuhewa L.L."/>
            <person name="Mata R.M."/>
            <person name="Mathew T.M."/>
            <person name="Mercado C.M."/>
            <person name="Mercado I.M."/>
            <person name="Morales K.M."/>
            <person name="Morgan M.M."/>
            <person name="Munidasa M.M."/>
            <person name="Ngo D.N."/>
            <person name="Nguyen L.N."/>
            <person name="Nguyen T.N."/>
            <person name="Nguyen N.N."/>
            <person name="Obregon M.O."/>
            <person name="Okwuonu G.O."/>
            <person name="Ongeri F.O."/>
            <person name="Onwere C.O."/>
            <person name="Osifeso I.O."/>
            <person name="Parra A.P."/>
            <person name="Patil S.P."/>
            <person name="Perez A.P."/>
            <person name="Perez Y.P."/>
            <person name="Pham C.P."/>
            <person name="Pu L.-L.P."/>
            <person name="Puazo M.P."/>
            <person name="Quiroz J.Q."/>
            <person name="Rouhana J.R."/>
            <person name="Ruiz M.R."/>
            <person name="Ruiz S.-J.R."/>
            <person name="Saada N.S."/>
            <person name="Santibanez J.S."/>
            <person name="Scheel M.S."/>
            <person name="Schneider B.S."/>
            <person name="Simmons D.S."/>
            <person name="Sisson I.S."/>
            <person name="Tang L.-Y.T."/>
            <person name="Thornton R.T."/>
            <person name="Tisius J.T."/>
            <person name="Toledanes G.T."/>
            <person name="Trejos Z.T."/>
            <person name="Usmani K.U."/>
            <person name="Varghese R.V."/>
            <person name="Vattathil S.V."/>
            <person name="Vee V.V."/>
            <person name="Walker D.W."/>
            <person name="Weissenberger G.W."/>
            <person name="White C.W."/>
            <person name="Williams A.W."/>
            <person name="Woodworth J.W."/>
            <person name="Wright R.W."/>
            <person name="Zhu Y.Z."/>
            <person name="Han Y.H."/>
            <person name="Newsham I.N."/>
            <person name="Nazareth L.N."/>
            <person name="Worley K.W."/>
            <person name="Muzny D.M."/>
            <person name="Rogers J.R."/>
            <person name="Gibbs R.G."/>
        </authorList>
    </citation>
    <scope>NUCLEOTIDE SEQUENCE [LARGE SCALE GENOMIC DNA]</scope>
</reference>
<proteinExistence type="predicted"/>
<evidence type="ECO:0000313" key="3">
    <source>
        <dbReference type="Proteomes" id="UP000028761"/>
    </source>
</evidence>
<dbReference type="GeneTree" id="ENSGT01150000286943"/>
<protein>
    <submittedName>
        <fullName evidence="2">Uncharacterized protein</fullName>
    </submittedName>
</protein>
<accession>A0A8I5NRK9</accession>
<feature type="transmembrane region" description="Helical" evidence="1">
    <location>
        <begin position="29"/>
        <end position="49"/>
    </location>
</feature>
<keyword evidence="1" id="KW-0472">Membrane</keyword>
<dbReference type="Ensembl" id="ENSPANT00000065748.1">
    <property type="protein sequence ID" value="ENSPANP00000056931.1"/>
    <property type="gene ID" value="ENSPANG00000046140.1"/>
</dbReference>
<name>A0A8I5NRK9_PAPAN</name>
<evidence type="ECO:0000313" key="2">
    <source>
        <dbReference type="Ensembl" id="ENSPANP00000056931.1"/>
    </source>
</evidence>
<keyword evidence="1" id="KW-1133">Transmembrane helix</keyword>
<dbReference type="PANTHER" id="PTHR12138:SF162">
    <property type="entry name" value="CHROMOSOME UNDETERMINED SCAFFOLD_275, WHOLE GENOME SHOTGUN SEQUENCE"/>
    <property type="match status" value="1"/>
</dbReference>
<reference evidence="2" key="2">
    <citation type="submission" date="2025-08" db="UniProtKB">
        <authorList>
            <consortium name="Ensembl"/>
        </authorList>
    </citation>
    <scope>IDENTIFICATION</scope>
</reference>
<dbReference type="AlphaFoldDB" id="A0A8I5NRK9"/>
<evidence type="ECO:0000256" key="1">
    <source>
        <dbReference type="SAM" id="Phobius"/>
    </source>
</evidence>
<sequence>MKQYDNFSCWSRARSFLSLMVNEAASSSFLFIFFSFSFLSFFFFFFSFLRWSLALLPRLECSGTISADCNLHLPGSSSSHTSASSVAGITCACHHTWLIFVFLVEMEVSPCWPD</sequence>
<organism evidence="2 3">
    <name type="scientific">Papio anubis</name>
    <name type="common">Olive baboon</name>
    <dbReference type="NCBI Taxonomy" id="9555"/>
    <lineage>
        <taxon>Eukaryota</taxon>
        <taxon>Metazoa</taxon>
        <taxon>Chordata</taxon>
        <taxon>Craniata</taxon>
        <taxon>Vertebrata</taxon>
        <taxon>Euteleostomi</taxon>
        <taxon>Mammalia</taxon>
        <taxon>Eutheria</taxon>
        <taxon>Euarchontoglires</taxon>
        <taxon>Primates</taxon>
        <taxon>Haplorrhini</taxon>
        <taxon>Catarrhini</taxon>
        <taxon>Cercopithecidae</taxon>
        <taxon>Cercopithecinae</taxon>
        <taxon>Papio</taxon>
    </lineage>
</organism>